<evidence type="ECO:0000313" key="8">
    <source>
        <dbReference type="EMBL" id="CAD9308279.1"/>
    </source>
</evidence>
<feature type="binding site" evidence="6">
    <location>
        <position position="205"/>
    </location>
    <ligand>
        <name>Mg(2+)</name>
        <dbReference type="ChEBI" id="CHEBI:18420"/>
        <label>1</label>
        <note>catalytic</note>
    </ligand>
</feature>
<feature type="region of interest" description="Disordered" evidence="7">
    <location>
        <begin position="1"/>
        <end position="22"/>
    </location>
</feature>
<organism evidence="8">
    <name type="scientific">Grammatophora oceanica</name>
    <dbReference type="NCBI Taxonomy" id="210454"/>
    <lineage>
        <taxon>Eukaryota</taxon>
        <taxon>Sar</taxon>
        <taxon>Stramenopiles</taxon>
        <taxon>Ochrophyta</taxon>
        <taxon>Bacillariophyta</taxon>
        <taxon>Fragilariophyceae</taxon>
        <taxon>Fragilariophycidae</taxon>
        <taxon>Rhabdonematales</taxon>
        <taxon>Grammatophoraceae</taxon>
        <taxon>Grammatophora</taxon>
    </lineage>
</organism>
<evidence type="ECO:0000256" key="4">
    <source>
        <dbReference type="ARBA" id="ARBA00041815"/>
    </source>
</evidence>
<accession>A0A7S1VQY0</accession>
<dbReference type="SUPFAM" id="SSF56655">
    <property type="entry name" value="Carbohydrate phosphatase"/>
    <property type="match status" value="1"/>
</dbReference>
<evidence type="ECO:0000256" key="5">
    <source>
        <dbReference type="ARBA" id="ARBA00044554"/>
    </source>
</evidence>
<dbReference type="Gene3D" id="3.30.540.10">
    <property type="entry name" value="Fructose-1,6-Bisphosphatase, subunit A, domain 1"/>
    <property type="match status" value="1"/>
</dbReference>
<feature type="compositionally biased region" description="Polar residues" evidence="7">
    <location>
        <begin position="178"/>
        <end position="187"/>
    </location>
</feature>
<protein>
    <recommendedName>
        <fullName evidence="3">3'(2'),5'-bisphosphate nucleotidase 1</fullName>
        <ecNumber evidence="2">3.1.3.7</ecNumber>
    </recommendedName>
    <alternativeName>
        <fullName evidence="4">Bisphosphate 3'-nucleotidase 1</fullName>
    </alternativeName>
    <alternativeName>
        <fullName evidence="5">Inositol-polyphosphate 1-phosphatase</fullName>
    </alternativeName>
</protein>
<evidence type="ECO:0000256" key="1">
    <source>
        <dbReference type="ARBA" id="ARBA00009759"/>
    </source>
</evidence>
<gene>
    <name evidence="8" type="ORF">GOCE00092_LOCUS25430</name>
</gene>
<dbReference type="PANTHER" id="PTHR43028:SF5">
    <property type="entry name" value="3'(2'),5'-BISPHOSPHATE NUCLEOTIDASE 1"/>
    <property type="match status" value="1"/>
</dbReference>
<dbReference type="GO" id="GO:0046872">
    <property type="term" value="F:metal ion binding"/>
    <property type="evidence" value="ECO:0007669"/>
    <property type="project" value="UniProtKB-KW"/>
</dbReference>
<evidence type="ECO:0000256" key="2">
    <source>
        <dbReference type="ARBA" id="ARBA00012633"/>
    </source>
</evidence>
<comment type="similarity">
    <text evidence="1">Belongs to the inositol monophosphatase superfamily.</text>
</comment>
<feature type="binding site" evidence="6">
    <location>
        <position position="92"/>
    </location>
    <ligand>
        <name>Mg(2+)</name>
        <dbReference type="ChEBI" id="CHEBI:18420"/>
        <label>1</label>
        <note>catalytic</note>
    </ligand>
</feature>
<dbReference type="InterPro" id="IPR000760">
    <property type="entry name" value="Inositol_monophosphatase-like"/>
</dbReference>
<comment type="cofactor">
    <cofactor evidence="6">
        <name>Mg(2+)</name>
        <dbReference type="ChEBI" id="CHEBI:18420"/>
    </cofactor>
</comment>
<dbReference type="EC" id="3.1.3.7" evidence="2"/>
<evidence type="ECO:0000256" key="3">
    <source>
        <dbReference type="ARBA" id="ARBA00040342"/>
    </source>
</evidence>
<feature type="binding site" evidence="6">
    <location>
        <position position="202"/>
    </location>
    <ligand>
        <name>Mg(2+)</name>
        <dbReference type="ChEBI" id="CHEBI:18420"/>
        <label>1</label>
        <note>catalytic</note>
    </ligand>
</feature>
<feature type="compositionally biased region" description="Low complexity" evidence="7">
    <location>
        <begin position="11"/>
        <end position="22"/>
    </location>
</feature>
<dbReference type="PANTHER" id="PTHR43028">
    <property type="entry name" value="3'(2'),5'-BISPHOSPHATE NUCLEOTIDASE 1"/>
    <property type="match status" value="1"/>
</dbReference>
<dbReference type="Gene3D" id="3.40.190.80">
    <property type="match status" value="1"/>
</dbReference>
<dbReference type="EMBL" id="HBGK01048503">
    <property type="protein sequence ID" value="CAD9308279.1"/>
    <property type="molecule type" value="Transcribed_RNA"/>
</dbReference>
<feature type="binding site" evidence="6">
    <location>
        <position position="204"/>
    </location>
    <ligand>
        <name>Mg(2+)</name>
        <dbReference type="ChEBI" id="CHEBI:18420"/>
        <label>1</label>
        <note>catalytic</note>
    </ligand>
</feature>
<evidence type="ECO:0000256" key="7">
    <source>
        <dbReference type="SAM" id="MobiDB-lite"/>
    </source>
</evidence>
<feature type="binding site" evidence="6">
    <location>
        <position position="363"/>
    </location>
    <ligand>
        <name>Mg(2+)</name>
        <dbReference type="ChEBI" id="CHEBI:18420"/>
        <label>1</label>
        <note>catalytic</note>
    </ligand>
</feature>
<dbReference type="InterPro" id="IPR050725">
    <property type="entry name" value="CysQ/Inositol_MonoPase"/>
</dbReference>
<evidence type="ECO:0000256" key="6">
    <source>
        <dbReference type="PIRSR" id="PIRSR600760-2"/>
    </source>
</evidence>
<keyword evidence="6" id="KW-0460">Magnesium</keyword>
<dbReference type="GO" id="GO:0046854">
    <property type="term" value="P:phosphatidylinositol phosphate biosynthetic process"/>
    <property type="evidence" value="ECO:0007669"/>
    <property type="project" value="InterPro"/>
</dbReference>
<dbReference type="InterPro" id="IPR020550">
    <property type="entry name" value="Inositol_monophosphatase_CS"/>
</dbReference>
<dbReference type="PROSITE" id="PS00630">
    <property type="entry name" value="IMP_2"/>
    <property type="match status" value="1"/>
</dbReference>
<dbReference type="AlphaFoldDB" id="A0A7S1VQY0"/>
<dbReference type="Pfam" id="PF00459">
    <property type="entry name" value="Inositol_P"/>
    <property type="match status" value="1"/>
</dbReference>
<reference evidence="8" key="1">
    <citation type="submission" date="2021-01" db="EMBL/GenBank/DDBJ databases">
        <authorList>
            <person name="Corre E."/>
            <person name="Pelletier E."/>
            <person name="Niang G."/>
            <person name="Scheremetjew M."/>
            <person name="Finn R."/>
            <person name="Kale V."/>
            <person name="Holt S."/>
            <person name="Cochrane G."/>
            <person name="Meng A."/>
            <person name="Brown T."/>
            <person name="Cohen L."/>
        </authorList>
    </citation>
    <scope>NUCLEOTIDE SEQUENCE</scope>
    <source>
        <strain evidence="8">CCMP 410</strain>
    </source>
</reference>
<proteinExistence type="inferred from homology"/>
<keyword evidence="6" id="KW-0479">Metal-binding</keyword>
<sequence length="426" mass="46236">MTDQSHQQEESPSSSSSPSSTTTVNLLDLAAACVASTVAAAHPIREHAADRVLPDAREKYDGSLVTDADYAAQGVIYRCLKEVPGNYRIVGEESPEEMEMHSPPESPEQTLERKRIFKLAQEELLEHYDVQNGRRGVVGKQSAGEIEKKEESDNPVMMNGLDSPTSSGKVYDSHDNDVSPSKASAPSNAHVVDASRVSVFIDPLDGTKSYAKGDYDTVTILVAIILDNVPYFGVITKPFRYKSHDPVVFDGLTGICVYGGLLLGGVYVAGKQGQCEIQPPLLEEQPQEGSTRSLRRALPRAVISSSRSGGIVQEFVHHLADQGIINPSTIHVSGAGEKSLRLLLGVDGESLWFFPRPGTARWDVAASDAMLRVFGGKVTDKYGADLDYTINREEAENKNGIIASNDGTILKACVDAFQQEEWSSQR</sequence>
<dbReference type="GO" id="GO:0008441">
    <property type="term" value="F:3'(2'),5'-bisphosphate nucleotidase activity"/>
    <property type="evidence" value="ECO:0007669"/>
    <property type="project" value="UniProtKB-EC"/>
</dbReference>
<name>A0A7S1VQY0_9STRA</name>
<feature type="region of interest" description="Disordered" evidence="7">
    <location>
        <begin position="139"/>
        <end position="187"/>
    </location>
</feature>